<comment type="caution">
    <text evidence="1">The sequence shown here is derived from an EMBL/GenBank/DDBJ whole genome shotgun (WGS) entry which is preliminary data.</text>
</comment>
<name>A0ABU8S2H1_9SPHN</name>
<organism evidence="1 2">
    <name type="scientific">Novosphingobium anseongense</name>
    <dbReference type="NCBI Taxonomy" id="3133436"/>
    <lineage>
        <taxon>Bacteria</taxon>
        <taxon>Pseudomonadati</taxon>
        <taxon>Pseudomonadota</taxon>
        <taxon>Alphaproteobacteria</taxon>
        <taxon>Sphingomonadales</taxon>
        <taxon>Sphingomonadaceae</taxon>
        <taxon>Novosphingobium</taxon>
    </lineage>
</organism>
<sequence length="69" mass="7809">MSRTTLKPFLINKDDEGNFRLTVRDTRYNSQGYPIVTAKLQDESFKTAAAAKAFARTNFQAKDGEYATK</sequence>
<gene>
    <name evidence="1" type="ORF">WG901_22630</name>
</gene>
<protein>
    <submittedName>
        <fullName evidence="1">Uncharacterized protein</fullName>
    </submittedName>
</protein>
<accession>A0ABU8S2H1</accession>
<dbReference type="Proteomes" id="UP001361239">
    <property type="component" value="Unassembled WGS sequence"/>
</dbReference>
<reference evidence="1 2" key="1">
    <citation type="submission" date="2024-03" db="EMBL/GenBank/DDBJ databases">
        <authorList>
            <person name="Jo J.-H."/>
        </authorList>
    </citation>
    <scope>NUCLEOTIDE SEQUENCE [LARGE SCALE GENOMIC DNA]</scope>
    <source>
        <strain evidence="1 2">PS1R-30</strain>
    </source>
</reference>
<proteinExistence type="predicted"/>
<keyword evidence="2" id="KW-1185">Reference proteome</keyword>
<dbReference type="RefSeq" id="WP_339589406.1">
    <property type="nucleotide sequence ID" value="NZ_JBBHJZ010000008.1"/>
</dbReference>
<evidence type="ECO:0000313" key="1">
    <source>
        <dbReference type="EMBL" id="MEJ5979467.1"/>
    </source>
</evidence>
<dbReference type="EMBL" id="JBBHJZ010000008">
    <property type="protein sequence ID" value="MEJ5979467.1"/>
    <property type="molecule type" value="Genomic_DNA"/>
</dbReference>
<evidence type="ECO:0000313" key="2">
    <source>
        <dbReference type="Proteomes" id="UP001361239"/>
    </source>
</evidence>